<feature type="domain" description="SnoaL-like" evidence="1">
    <location>
        <begin position="11"/>
        <end position="114"/>
    </location>
</feature>
<dbReference type="Proteomes" id="UP000075787">
    <property type="component" value="Unassembled WGS sequence"/>
</dbReference>
<dbReference type="GeneID" id="97238844"/>
<dbReference type="Pfam" id="PF12680">
    <property type="entry name" value="SnoaL_2"/>
    <property type="match status" value="1"/>
</dbReference>
<gene>
    <name evidence="2" type="ORF">AUP44_19150</name>
</gene>
<dbReference type="OrthoDB" id="7268345at2"/>
<evidence type="ECO:0000313" key="3">
    <source>
        <dbReference type="Proteomes" id="UP000075787"/>
    </source>
</evidence>
<dbReference type="AlphaFoldDB" id="A0A162LZX8"/>
<proteinExistence type="predicted"/>
<sequence length="135" mass="15102">MNREQHEQTAKAFLDALGRGDTDTMSRLSTEDLTWWIMPGNKFSGTHAKGPYLAAIPTLFENAAGHLVLDYGEITGEADRLAIVARGDLPMKDGRHYRNTYHFLLHFRDGRIARGQEFTDSLHINEIFGAPDTAA</sequence>
<organism evidence="2 3">
    <name type="scientific">Tistrella mobilis</name>
    <dbReference type="NCBI Taxonomy" id="171437"/>
    <lineage>
        <taxon>Bacteria</taxon>
        <taxon>Pseudomonadati</taxon>
        <taxon>Pseudomonadota</taxon>
        <taxon>Alphaproteobacteria</taxon>
        <taxon>Geminicoccales</taxon>
        <taxon>Geminicoccaceae</taxon>
        <taxon>Tistrella</taxon>
    </lineage>
</organism>
<dbReference type="RefSeq" id="WP_062761295.1">
    <property type="nucleotide sequence ID" value="NZ_CP121042.1"/>
</dbReference>
<dbReference type="Gene3D" id="3.10.450.50">
    <property type="match status" value="1"/>
</dbReference>
<dbReference type="EMBL" id="LPZR01000009">
    <property type="protein sequence ID" value="KYO57684.1"/>
    <property type="molecule type" value="Genomic_DNA"/>
</dbReference>
<accession>A0A162LZX8</accession>
<evidence type="ECO:0000259" key="1">
    <source>
        <dbReference type="Pfam" id="PF12680"/>
    </source>
</evidence>
<evidence type="ECO:0000313" key="2">
    <source>
        <dbReference type="EMBL" id="KYO57684.1"/>
    </source>
</evidence>
<dbReference type="InterPro" id="IPR032710">
    <property type="entry name" value="NTF2-like_dom_sf"/>
</dbReference>
<comment type="caution">
    <text evidence="2">The sequence shown here is derived from an EMBL/GenBank/DDBJ whole genome shotgun (WGS) entry which is preliminary data.</text>
</comment>
<reference evidence="2 3" key="1">
    <citation type="submission" date="2015-12" db="EMBL/GenBank/DDBJ databases">
        <title>Genome sequence of Tistrella mobilis MCCC 1A02139.</title>
        <authorList>
            <person name="Lu L."/>
            <person name="Lai Q."/>
            <person name="Shao Z."/>
            <person name="Qian P."/>
        </authorList>
    </citation>
    <scope>NUCLEOTIDE SEQUENCE [LARGE SCALE GENOMIC DNA]</scope>
    <source>
        <strain evidence="2 3">MCCC 1A02139</strain>
    </source>
</reference>
<dbReference type="InterPro" id="IPR037401">
    <property type="entry name" value="SnoaL-like"/>
</dbReference>
<name>A0A162LZX8_9PROT</name>
<protein>
    <recommendedName>
        <fullName evidence="1">SnoaL-like domain-containing protein</fullName>
    </recommendedName>
</protein>
<dbReference type="SUPFAM" id="SSF54427">
    <property type="entry name" value="NTF2-like"/>
    <property type="match status" value="1"/>
</dbReference>